<dbReference type="Pfam" id="PF00534">
    <property type="entry name" value="Glycos_transf_1"/>
    <property type="match status" value="1"/>
</dbReference>
<proteinExistence type="predicted"/>
<keyword evidence="2" id="KW-0472">Membrane</keyword>
<protein>
    <recommendedName>
        <fullName evidence="3">Glycosyl transferase family 1 domain-containing protein</fullName>
    </recommendedName>
</protein>
<evidence type="ECO:0000313" key="5">
    <source>
        <dbReference type="Proteomes" id="UP000324800"/>
    </source>
</evidence>
<dbReference type="EMBL" id="SNRW01010533">
    <property type="protein sequence ID" value="KAA6376423.1"/>
    <property type="molecule type" value="Genomic_DNA"/>
</dbReference>
<dbReference type="GO" id="GO:0016020">
    <property type="term" value="C:membrane"/>
    <property type="evidence" value="ECO:0007669"/>
    <property type="project" value="TreeGrafter"/>
</dbReference>
<dbReference type="GO" id="GO:0006487">
    <property type="term" value="P:protein N-linked glycosylation"/>
    <property type="evidence" value="ECO:0007669"/>
    <property type="project" value="TreeGrafter"/>
</dbReference>
<dbReference type="Proteomes" id="UP000324800">
    <property type="component" value="Unassembled WGS sequence"/>
</dbReference>
<keyword evidence="2" id="KW-0812">Transmembrane</keyword>
<dbReference type="SUPFAM" id="SSF53756">
    <property type="entry name" value="UDP-Glycosyltransferase/glycogen phosphorylase"/>
    <property type="match status" value="1"/>
</dbReference>
<feature type="transmembrane region" description="Helical" evidence="2">
    <location>
        <begin position="54"/>
        <end position="78"/>
    </location>
</feature>
<feature type="transmembrane region" description="Helical" evidence="2">
    <location>
        <begin position="13"/>
        <end position="33"/>
    </location>
</feature>
<dbReference type="Gene3D" id="3.40.50.2000">
    <property type="entry name" value="Glycogen Phosphorylase B"/>
    <property type="match status" value="1"/>
</dbReference>
<organism evidence="4 5">
    <name type="scientific">Streblomastix strix</name>
    <dbReference type="NCBI Taxonomy" id="222440"/>
    <lineage>
        <taxon>Eukaryota</taxon>
        <taxon>Metamonada</taxon>
        <taxon>Preaxostyla</taxon>
        <taxon>Oxymonadida</taxon>
        <taxon>Streblomastigidae</taxon>
        <taxon>Streblomastix</taxon>
    </lineage>
</organism>
<dbReference type="AlphaFoldDB" id="A0A5J4V1S8"/>
<evidence type="ECO:0000256" key="1">
    <source>
        <dbReference type="ARBA" id="ARBA00022676"/>
    </source>
</evidence>
<keyword evidence="1" id="KW-0808">Transferase</keyword>
<dbReference type="PANTHER" id="PTHR45919">
    <property type="entry name" value="GDP-MAN:MAN(3)GLCNAC(2)-PP-DOL ALPHA-1,2-MANNOSYLTRANSFERASE"/>
    <property type="match status" value="1"/>
</dbReference>
<name>A0A5J4V1S8_9EUKA</name>
<feature type="domain" description="Glycosyl transferase family 1" evidence="3">
    <location>
        <begin position="101"/>
        <end position="218"/>
    </location>
</feature>
<dbReference type="PANTHER" id="PTHR45919:SF1">
    <property type="entry name" value="GDP-MAN:MAN(3)GLCNAC(2)-PP-DOL ALPHA-1,2-MANNOSYLTRANSFERASE"/>
    <property type="match status" value="1"/>
</dbReference>
<dbReference type="InterPro" id="IPR038013">
    <property type="entry name" value="ALG11"/>
</dbReference>
<evidence type="ECO:0000256" key="2">
    <source>
        <dbReference type="SAM" id="Phobius"/>
    </source>
</evidence>
<feature type="non-terminal residue" evidence="4">
    <location>
        <position position="1"/>
    </location>
</feature>
<keyword evidence="1" id="KW-0328">Glycosyltransferase</keyword>
<dbReference type="OrthoDB" id="5788137at2759"/>
<accession>A0A5J4V1S8</accession>
<reference evidence="4 5" key="1">
    <citation type="submission" date="2019-03" db="EMBL/GenBank/DDBJ databases">
        <title>Single cell metagenomics reveals metabolic interactions within the superorganism composed of flagellate Streblomastix strix and complex community of Bacteroidetes bacteria on its surface.</title>
        <authorList>
            <person name="Treitli S.C."/>
            <person name="Kolisko M."/>
            <person name="Husnik F."/>
            <person name="Keeling P."/>
            <person name="Hampl V."/>
        </authorList>
    </citation>
    <scope>NUCLEOTIDE SEQUENCE [LARGE SCALE GENOMIC DNA]</scope>
    <source>
        <strain evidence="4">ST1C</strain>
    </source>
</reference>
<dbReference type="GO" id="GO:0004377">
    <property type="term" value="F:GDP-Man:Man(3)GlcNAc(2)-PP-Dol alpha-1,2-mannosyltransferase activity"/>
    <property type="evidence" value="ECO:0007669"/>
    <property type="project" value="InterPro"/>
</dbReference>
<dbReference type="PROSITE" id="PS50244">
    <property type="entry name" value="S5A_REDUCTASE"/>
    <property type="match status" value="1"/>
</dbReference>
<sequence length="241" mass="28029">PTFYPPETVSVEIGSVIFIIGLIMNFICHVHLRRLRSSKDKDGRTEHPLPQLKPFNLVTIQTIESFVFLIVVLFRMVINAREKKLRYISQNPEYNRDKNLIFHKKDHQKQIEAVQILLQKHPELKEDKNKNRFKLVIYNKIVKSRDAYLNSIKAKIEEYGIKDFVDILENRPGDELRNELMNSIGAMHTMFEEHFGIVIVEFMASGAVPIVNPSGGMQDDVYFLNLNEQHPNTSCIHCSYC</sequence>
<evidence type="ECO:0000259" key="3">
    <source>
        <dbReference type="Pfam" id="PF00534"/>
    </source>
</evidence>
<evidence type="ECO:0000313" key="4">
    <source>
        <dbReference type="EMBL" id="KAA6376423.1"/>
    </source>
</evidence>
<dbReference type="InterPro" id="IPR001296">
    <property type="entry name" value="Glyco_trans_1"/>
</dbReference>
<keyword evidence="2" id="KW-1133">Transmembrane helix</keyword>
<comment type="caution">
    <text evidence="4">The sequence shown here is derived from an EMBL/GenBank/DDBJ whole genome shotgun (WGS) entry which is preliminary data.</text>
</comment>
<gene>
    <name evidence="4" type="ORF">EZS28_028049</name>
</gene>